<proteinExistence type="predicted"/>
<dbReference type="SMART" id="SM00933">
    <property type="entry name" value="NurA"/>
    <property type="match status" value="1"/>
</dbReference>
<dbReference type="RefSeq" id="WP_349053656.1">
    <property type="nucleotide sequence ID" value="NZ_JBBNPS010000005.1"/>
</dbReference>
<dbReference type="EMBL" id="JBBNPS010000005">
    <property type="protein sequence ID" value="MEQ3353291.1"/>
    <property type="molecule type" value="Genomic_DNA"/>
</dbReference>
<name>A0ABV1J733_9FIRM</name>
<dbReference type="InterPro" id="IPR018977">
    <property type="entry name" value="NurA_domain"/>
</dbReference>
<feature type="domain" description="NurA" evidence="1">
    <location>
        <begin position="61"/>
        <end position="286"/>
    </location>
</feature>
<protein>
    <submittedName>
        <fullName evidence="2">DNA double-strand break repair nuclease NurA</fullName>
    </submittedName>
</protein>
<reference evidence="2 3" key="1">
    <citation type="submission" date="2024-04" db="EMBL/GenBank/DDBJ databases">
        <title>Human intestinal bacterial collection.</title>
        <authorList>
            <person name="Pauvert C."/>
            <person name="Hitch T.C.A."/>
            <person name="Clavel T."/>
        </authorList>
    </citation>
    <scope>NUCLEOTIDE SEQUENCE [LARGE SCALE GENOMIC DNA]</scope>
    <source>
        <strain evidence="2 3">CLA-SR-H026</strain>
    </source>
</reference>
<gene>
    <name evidence="2" type="ORF">AAA081_03105</name>
</gene>
<evidence type="ECO:0000313" key="2">
    <source>
        <dbReference type="EMBL" id="MEQ3353291.1"/>
    </source>
</evidence>
<accession>A0ABV1J733</accession>
<evidence type="ECO:0000313" key="3">
    <source>
        <dbReference type="Proteomes" id="UP001481872"/>
    </source>
</evidence>
<keyword evidence="3" id="KW-1185">Reference proteome</keyword>
<dbReference type="Pfam" id="PF09376">
    <property type="entry name" value="NurA"/>
    <property type="match status" value="1"/>
</dbReference>
<sequence>MNQEDLLAFRREIDALSEALKTKYDPLFQKSGAEFKKDLTKDVGTIHKLEPLNEAELQKVGPVAGVDGSVIRQGGAYPHYVEFYQGLALSMQKKERRIRRIYTPLLAGDDAVSAEKLHDRTLAEVELEAAMALVEEEDVAVLMMDGGLLRYAINSPAKWEELRGLCLAENTLLVGAIKDIKTRDIARRMGRGHDFYDREYLAGKLDVGELLILAEDEDEEEKGKTAAGLVGAFYRPTRHWEVVGMDVLTEQKDALNFLARLLFTLTPKNGRGVPFWIDIVDREVKVKQKEVRLILEEAMDREMMERFFVSERDRRV</sequence>
<dbReference type="Proteomes" id="UP001481872">
    <property type="component" value="Unassembled WGS sequence"/>
</dbReference>
<comment type="caution">
    <text evidence="2">The sequence shown here is derived from an EMBL/GenBank/DDBJ whole genome shotgun (WGS) entry which is preliminary data.</text>
</comment>
<evidence type="ECO:0000259" key="1">
    <source>
        <dbReference type="SMART" id="SM00933"/>
    </source>
</evidence>
<organism evidence="2 3">
    <name type="scientific">Aedoeadaptatus acetigenes</name>
    <dbReference type="NCBI Taxonomy" id="2981723"/>
    <lineage>
        <taxon>Bacteria</taxon>
        <taxon>Bacillati</taxon>
        <taxon>Bacillota</taxon>
        <taxon>Tissierellia</taxon>
        <taxon>Tissierellales</taxon>
        <taxon>Peptoniphilaceae</taxon>
        <taxon>Aedoeadaptatus</taxon>
    </lineage>
</organism>